<dbReference type="PANTHER" id="PTHR39189:SF1">
    <property type="entry name" value="UPF0173 METAL-DEPENDENT HYDROLASE YTKL"/>
    <property type="match status" value="1"/>
</dbReference>
<name>A0A9D6DQX3_9BACT</name>
<proteinExistence type="predicted"/>
<dbReference type="AlphaFoldDB" id="A0A9D6DQX3"/>
<organism evidence="1 2">
    <name type="scientific">Candidatus Sungiibacteriota bacterium</name>
    <dbReference type="NCBI Taxonomy" id="2750080"/>
    <lineage>
        <taxon>Bacteria</taxon>
        <taxon>Candidatus Sungiibacteriota</taxon>
    </lineage>
</organism>
<comment type="caution">
    <text evidence="1">The sequence shown here is derived from an EMBL/GenBank/DDBJ whole genome shotgun (WGS) entry which is preliminary data.</text>
</comment>
<gene>
    <name evidence="1" type="ORF">HYT38_01825</name>
</gene>
<protein>
    <submittedName>
        <fullName evidence="1">MBL fold metallo-hydrolase</fullName>
    </submittedName>
</protein>
<dbReference type="Gene3D" id="3.60.15.10">
    <property type="entry name" value="Ribonuclease Z/Hydroxyacylglutathione hydrolase-like"/>
    <property type="match status" value="1"/>
</dbReference>
<dbReference type="PANTHER" id="PTHR39189">
    <property type="entry name" value="UPF0173 METAL-DEPENDENT HYDROLASE YTKL"/>
    <property type="match status" value="1"/>
</dbReference>
<dbReference type="Pfam" id="PF13483">
    <property type="entry name" value="Lactamase_B_3"/>
    <property type="match status" value="1"/>
</dbReference>
<dbReference type="SUPFAM" id="SSF56281">
    <property type="entry name" value="Metallo-hydrolase/oxidoreductase"/>
    <property type="match status" value="1"/>
</dbReference>
<dbReference type="Proteomes" id="UP000786662">
    <property type="component" value="Unassembled WGS sequence"/>
</dbReference>
<feature type="non-terminal residue" evidence="1">
    <location>
        <position position="166"/>
    </location>
</feature>
<evidence type="ECO:0000313" key="1">
    <source>
        <dbReference type="EMBL" id="MBI2052398.1"/>
    </source>
</evidence>
<dbReference type="EMBL" id="JACOYY010000053">
    <property type="protein sequence ID" value="MBI2052398.1"/>
    <property type="molecule type" value="Genomic_DNA"/>
</dbReference>
<sequence length="166" mass="17953">MNLYWYGQNSIGVDSGGHSLVVDPLDLEKELKSAKAAEVVLLSRPQKTKIPVKANSFVINNPGEYDIKGFFVLGFGDFAENIAYIIEAEGVKICYLTGLNKELSDVQLEALSEVDILAIDVGETSETNEVAAKIVNQVEPRMVVPIGYNAAGKPTTFLKEMGASEA</sequence>
<evidence type="ECO:0000313" key="2">
    <source>
        <dbReference type="Proteomes" id="UP000786662"/>
    </source>
</evidence>
<reference evidence="1" key="1">
    <citation type="submission" date="2020-07" db="EMBL/GenBank/DDBJ databases">
        <title>Huge and variable diversity of episymbiotic CPR bacteria and DPANN archaea in groundwater ecosystems.</title>
        <authorList>
            <person name="He C.Y."/>
            <person name="Keren R."/>
            <person name="Whittaker M."/>
            <person name="Farag I.F."/>
            <person name="Doudna J."/>
            <person name="Cate J.H.D."/>
            <person name="Banfield J.F."/>
        </authorList>
    </citation>
    <scope>NUCLEOTIDE SEQUENCE</scope>
    <source>
        <strain evidence="1">NC_groundwater_191_Ag_S-0.1um_45_8</strain>
    </source>
</reference>
<dbReference type="InterPro" id="IPR036866">
    <property type="entry name" value="RibonucZ/Hydroxyglut_hydro"/>
</dbReference>
<accession>A0A9D6DQX3</accession>